<reference evidence="2" key="2">
    <citation type="submission" date="2016-01" db="EMBL/GenBank/DDBJ databases">
        <title>Draft Genome Sequence of Paenibacillus amylolyticus Heshi-A3 that Was Isolated from Fermented Rice Bran with Aging Salted Mackerel, Which Was Named Heshiko as Traditional Fermented Seafood in Japan.</title>
        <authorList>
            <person name="Akuzawa S."/>
            <person name="Nakagawa J."/>
            <person name="Kanekatsu T."/>
            <person name="Kubota E."/>
            <person name="Ohtake R."/>
            <person name="Suzuki T."/>
            <person name="Kanesaki Y."/>
        </authorList>
    </citation>
    <scope>NUCLEOTIDE SEQUENCE [LARGE SCALE GENOMIC DNA]</scope>
    <source>
        <strain evidence="2">Heshi-A3</strain>
    </source>
</reference>
<organism evidence="1 2">
    <name type="scientific">Paenibacillus amylolyticus</name>
    <dbReference type="NCBI Taxonomy" id="1451"/>
    <lineage>
        <taxon>Bacteria</taxon>
        <taxon>Bacillati</taxon>
        <taxon>Bacillota</taxon>
        <taxon>Bacilli</taxon>
        <taxon>Bacillales</taxon>
        <taxon>Paenibacillaceae</taxon>
        <taxon>Paenibacillus</taxon>
    </lineage>
</organism>
<name>A0A100VIW7_PAEAM</name>
<accession>A0A100VIW7</accession>
<dbReference type="RefSeq" id="WP_062833453.1">
    <property type="nucleotide sequence ID" value="NZ_BCNV01000001.1"/>
</dbReference>
<evidence type="ECO:0000313" key="1">
    <source>
        <dbReference type="EMBL" id="GAS80594.1"/>
    </source>
</evidence>
<protein>
    <recommendedName>
        <fullName evidence="3">Extracellular solute-binding protein</fullName>
    </recommendedName>
</protein>
<dbReference type="AlphaFoldDB" id="A0A100VIW7"/>
<gene>
    <name evidence="1" type="ORF">PAHA3_0665</name>
</gene>
<dbReference type="EMBL" id="BCNV01000001">
    <property type="protein sequence ID" value="GAS80594.1"/>
    <property type="molecule type" value="Genomic_DNA"/>
</dbReference>
<dbReference type="Gene3D" id="3.40.190.10">
    <property type="entry name" value="Periplasmic binding protein-like II"/>
    <property type="match status" value="1"/>
</dbReference>
<evidence type="ECO:0008006" key="3">
    <source>
        <dbReference type="Google" id="ProtNLM"/>
    </source>
</evidence>
<dbReference type="PROSITE" id="PS51257">
    <property type="entry name" value="PROKAR_LIPOPROTEIN"/>
    <property type="match status" value="1"/>
</dbReference>
<evidence type="ECO:0000313" key="2">
    <source>
        <dbReference type="Proteomes" id="UP000069697"/>
    </source>
</evidence>
<proteinExistence type="predicted"/>
<sequence>MKRFWGLTAIISIVFLLAGCGGKDGFSIFIIDNQGNPSVISEQLQANLQQKLGEEPKVEVITSAMYDVQKIMVEYAAGGHDIFILPEADMKQYGSNGSNIPLDDTFDPKKFERGVFEGGVLVEKGEGDDGSDLKQESHLYGIPLEDMKMFKDVEYAASNLFATIPVSTSNVEESKKVLKALTE</sequence>
<reference evidence="1 2" key="1">
    <citation type="journal article" date="2016" name="Genome Announc.">
        <title>Draft Genome Sequence of Paenibacillus amylolyticus Heshi-A3, Isolated from Fermented Rice Bran in a Japanese Fermented Seafood Dish.</title>
        <authorList>
            <person name="Akuzawa S."/>
            <person name="Nagaoka J."/>
            <person name="Kanekatsu M."/>
            <person name="Kubota E."/>
            <person name="Ohtake R."/>
            <person name="Suzuki T."/>
            <person name="Kanesaki Y."/>
        </authorList>
    </citation>
    <scope>NUCLEOTIDE SEQUENCE [LARGE SCALE GENOMIC DNA]</scope>
    <source>
        <strain evidence="1 2">Heshi-A3</strain>
    </source>
</reference>
<comment type="caution">
    <text evidence="1">The sequence shown here is derived from an EMBL/GenBank/DDBJ whole genome shotgun (WGS) entry which is preliminary data.</text>
</comment>
<dbReference type="Proteomes" id="UP000069697">
    <property type="component" value="Unassembled WGS sequence"/>
</dbReference>